<sequence>MTRPHEQRDGEREQARTCAVTWEHIVTRLKNERGNATVTIIIVVLVIAIIGFAAIQLAPLYWDHANIEQVVHTTMISEMVPPYQGVEAKVAQKIMSELDVRGALYEKEHIRVHVNDADQTIQVEMWYSRPHHLPFYQNPKLFYLKLRHKPMLPKSINIPTPRPLPKIE</sequence>
<evidence type="ECO:0000256" key="1">
    <source>
        <dbReference type="SAM" id="Phobius"/>
    </source>
</evidence>
<feature type="transmembrane region" description="Helical" evidence="1">
    <location>
        <begin position="38"/>
        <end position="62"/>
    </location>
</feature>
<reference evidence="2 3" key="1">
    <citation type="submission" date="2017-10" db="EMBL/GenBank/DDBJ databases">
        <title>Novel microbial diversity and functional potential in the marine mammal oral microbiome.</title>
        <authorList>
            <person name="Dudek N.K."/>
            <person name="Sun C.L."/>
            <person name="Burstein D."/>
            <person name="Kantor R.S."/>
            <person name="Aliaga Goltsman D.S."/>
            <person name="Bik E.M."/>
            <person name="Thomas B.C."/>
            <person name="Banfield J.F."/>
            <person name="Relman D.A."/>
        </authorList>
    </citation>
    <scope>NUCLEOTIDE SEQUENCE [LARGE SCALE GENOMIC DNA]</scope>
    <source>
        <strain evidence="2">DOLJORAL78_47_16</strain>
    </source>
</reference>
<dbReference type="EMBL" id="PDSK01000027">
    <property type="protein sequence ID" value="PIE36015.1"/>
    <property type="molecule type" value="Genomic_DNA"/>
</dbReference>
<name>A0A2G6KK48_9BACT</name>
<evidence type="ECO:0000313" key="3">
    <source>
        <dbReference type="Proteomes" id="UP000230821"/>
    </source>
</evidence>
<keyword evidence="1" id="KW-0812">Transmembrane</keyword>
<organism evidence="2 3">
    <name type="scientific">candidate division KSB3 bacterium</name>
    <dbReference type="NCBI Taxonomy" id="2044937"/>
    <lineage>
        <taxon>Bacteria</taxon>
        <taxon>candidate division KSB3</taxon>
    </lineage>
</organism>
<dbReference type="Proteomes" id="UP000230821">
    <property type="component" value="Unassembled WGS sequence"/>
</dbReference>
<keyword evidence="1" id="KW-1133">Transmembrane helix</keyword>
<dbReference type="AlphaFoldDB" id="A0A2G6KK48"/>
<proteinExistence type="predicted"/>
<evidence type="ECO:0008006" key="4">
    <source>
        <dbReference type="Google" id="ProtNLM"/>
    </source>
</evidence>
<evidence type="ECO:0000313" key="2">
    <source>
        <dbReference type="EMBL" id="PIE36015.1"/>
    </source>
</evidence>
<keyword evidence="1" id="KW-0472">Membrane</keyword>
<gene>
    <name evidence="2" type="ORF">CSA56_01745</name>
</gene>
<protein>
    <recommendedName>
        <fullName evidence="4">DUF4845 domain-containing protein</fullName>
    </recommendedName>
</protein>
<comment type="caution">
    <text evidence="2">The sequence shown here is derived from an EMBL/GenBank/DDBJ whole genome shotgun (WGS) entry which is preliminary data.</text>
</comment>
<accession>A0A2G6KK48</accession>